<accession>A0AA96ZT47</accession>
<dbReference type="PANTHER" id="PTHR40099">
    <property type="entry name" value="ACETOLACTATE SYNTHASE, SMALL SUBUNIT"/>
    <property type="match status" value="1"/>
</dbReference>
<dbReference type="PROSITE" id="PS51671">
    <property type="entry name" value="ACT"/>
    <property type="match status" value="1"/>
</dbReference>
<dbReference type="KEGG" id="mehf:MmiHf6_14690"/>
<dbReference type="GeneID" id="85196068"/>
<dbReference type="EMBL" id="CP131059">
    <property type="protein sequence ID" value="WNY24140.1"/>
    <property type="molecule type" value="Genomic_DNA"/>
</dbReference>
<dbReference type="InterPro" id="IPR045739">
    <property type="entry name" value="ACT_dom_pair"/>
</dbReference>
<dbReference type="InterPro" id="IPR045865">
    <property type="entry name" value="ACT-like_dom_sf"/>
</dbReference>
<dbReference type="Gene3D" id="3.30.2130.10">
    <property type="entry name" value="VC0802-like"/>
    <property type="match status" value="1"/>
</dbReference>
<dbReference type="Pfam" id="PF19571">
    <property type="entry name" value="ACT_8"/>
    <property type="match status" value="1"/>
</dbReference>
<organism evidence="2 3">
    <name type="scientific">Methanimicrococcus hongohii</name>
    <dbReference type="NCBI Taxonomy" id="3028295"/>
    <lineage>
        <taxon>Archaea</taxon>
        <taxon>Methanobacteriati</taxon>
        <taxon>Methanobacteriota</taxon>
        <taxon>Stenosarchaea group</taxon>
        <taxon>Methanomicrobia</taxon>
        <taxon>Methanosarcinales</taxon>
        <taxon>Methanosarcinaceae</taxon>
        <taxon>Methanimicrococcus</taxon>
    </lineage>
</organism>
<dbReference type="RefSeq" id="WP_316557314.1">
    <property type="nucleotide sequence ID" value="NZ_CP131059.1"/>
</dbReference>
<dbReference type="InterPro" id="IPR002912">
    <property type="entry name" value="ACT_dom"/>
</dbReference>
<proteinExistence type="predicted"/>
<sequence>MTKTIKQISLFSENKPGRLAKIADVLGKEKINIRAFTIAESGDFGIVRLVVDYPEKAHDVLKREGFTVSETDVIGVEINDEPGSMKDIAELFAEGNINIDYAYAFIGRNQKAILIVRVSDLESALDFLKNKGVSLLEINDLL</sequence>
<dbReference type="PANTHER" id="PTHR40099:SF1">
    <property type="entry name" value="ACETOLACTATE SYNTHASE, SMALL SUBUNIT"/>
    <property type="match status" value="1"/>
</dbReference>
<reference evidence="2 3" key="1">
    <citation type="submission" date="2023-07" db="EMBL/GenBank/DDBJ databases">
        <title>Closed genoem sequence of Methanomicrococcus sp. Hf6.</title>
        <authorList>
            <person name="Poehlein A."/>
            <person name="Protasov E."/>
            <person name="Platt K."/>
            <person name="Reeh H."/>
            <person name="Daniel R."/>
            <person name="Brune A."/>
        </authorList>
    </citation>
    <scope>NUCLEOTIDE SEQUENCE [LARGE SCALE GENOMIC DNA]</scope>
    <source>
        <strain evidence="2 3">Hf6</strain>
    </source>
</reference>
<protein>
    <recommendedName>
        <fullName evidence="1">ACT domain-containing protein</fullName>
    </recommendedName>
</protein>
<evidence type="ECO:0000313" key="2">
    <source>
        <dbReference type="EMBL" id="WNY24140.1"/>
    </source>
</evidence>
<feature type="domain" description="ACT" evidence="1">
    <location>
        <begin position="7"/>
        <end position="81"/>
    </location>
</feature>
<dbReference type="CDD" id="cd04882">
    <property type="entry name" value="ACT_Bt0572_2"/>
    <property type="match status" value="1"/>
</dbReference>
<dbReference type="CDD" id="cd04908">
    <property type="entry name" value="ACT_Bt0572_1"/>
    <property type="match status" value="1"/>
</dbReference>
<dbReference type="SUPFAM" id="SSF55021">
    <property type="entry name" value="ACT-like"/>
    <property type="match status" value="2"/>
</dbReference>
<gene>
    <name evidence="2" type="ORF">MmiHf6_14690</name>
</gene>
<dbReference type="AlphaFoldDB" id="A0AA96ZT47"/>
<dbReference type="Proteomes" id="UP001302978">
    <property type="component" value="Chromosome"/>
</dbReference>
<evidence type="ECO:0000313" key="3">
    <source>
        <dbReference type="Proteomes" id="UP001302978"/>
    </source>
</evidence>
<keyword evidence="3" id="KW-1185">Reference proteome</keyword>
<name>A0AA96ZT47_9EURY</name>
<evidence type="ECO:0000259" key="1">
    <source>
        <dbReference type="PROSITE" id="PS51671"/>
    </source>
</evidence>